<sequence length="497" mass="53643">MLSISLLSLSLSLAASTWATPFSTNYNYDTRKDSLFVLAPLLTAAHEAPYGLVNNSYIIMFKKDLSPVAMNNHFNFLQSAHSEDPLLERDNGIRHVFDSHIKGYAGKFTENVIDKIREMPEVDYVERDQIVSTQHIQEPAPWGLARISHRPKLTHGTFTQYEHQPSGGEGVDVYVIDTGINIHHKDFEGRASWGKTIPVNDFDEDVNGHGTHCAGTIASRKYGVAKSANVIAVKVLGSDGTGSNSDVISGVIFAAESAALKAKEAEEEIKATGTTKHKGSVANMSLGGGRSRALDQAVNGAVDTGLHFAVAAGNENDNACFYSPSAAVKAITVAASTLSDERAWFSNHGPCVDVFAPGQDIISTWIGSDSAENIISGTSMASPHVAGLLAYLLSIYPSKNFDPFTSSHVLSELNTQHPPTESLTCIYEAAYKVMPRWVSGFLPPPQLVHAVTRIGVDPLSPSELKAALLRLSSGNLLTRVDRNTPNLLIFNNHTSVF</sequence>
<keyword evidence="11" id="KW-1185">Reference proteome</keyword>
<dbReference type="AlphaFoldDB" id="A0AAD4LZT3"/>
<comment type="caution">
    <text evidence="10">The sequence shown here is derived from an EMBL/GenBank/DDBJ whole genome shotgun (WGS) entry which is preliminary data.</text>
</comment>
<feature type="chain" id="PRO_5042295885" evidence="7">
    <location>
        <begin position="20"/>
        <end position="497"/>
    </location>
</feature>
<dbReference type="Pfam" id="PF00082">
    <property type="entry name" value="Peptidase_S8"/>
    <property type="match status" value="1"/>
</dbReference>
<evidence type="ECO:0000313" key="11">
    <source>
        <dbReference type="Proteomes" id="UP001203297"/>
    </source>
</evidence>
<dbReference type="PROSITE" id="PS51892">
    <property type="entry name" value="SUBTILASE"/>
    <property type="match status" value="1"/>
</dbReference>
<dbReference type="PROSITE" id="PS00136">
    <property type="entry name" value="SUBTILASE_ASP"/>
    <property type="match status" value="1"/>
</dbReference>
<feature type="active site" description="Charge relay system" evidence="5">
    <location>
        <position position="379"/>
    </location>
</feature>
<dbReference type="InterPro" id="IPR000209">
    <property type="entry name" value="Peptidase_S8/S53_dom"/>
</dbReference>
<feature type="active site" description="Charge relay system" evidence="5">
    <location>
        <position position="209"/>
    </location>
</feature>
<feature type="domain" description="Inhibitor I9" evidence="9">
    <location>
        <begin position="56"/>
        <end position="133"/>
    </location>
</feature>
<accession>A0AAD4LZT3</accession>
<evidence type="ECO:0000256" key="6">
    <source>
        <dbReference type="RuleBase" id="RU003355"/>
    </source>
</evidence>
<evidence type="ECO:0000256" key="4">
    <source>
        <dbReference type="ARBA" id="ARBA00022825"/>
    </source>
</evidence>
<dbReference type="Pfam" id="PF05922">
    <property type="entry name" value="Inhibitor_I9"/>
    <property type="match status" value="1"/>
</dbReference>
<evidence type="ECO:0000313" key="10">
    <source>
        <dbReference type="EMBL" id="KAI0296773.1"/>
    </source>
</evidence>
<evidence type="ECO:0000256" key="5">
    <source>
        <dbReference type="PROSITE-ProRule" id="PRU01240"/>
    </source>
</evidence>
<dbReference type="SUPFAM" id="SSF52743">
    <property type="entry name" value="Subtilisin-like"/>
    <property type="match status" value="1"/>
</dbReference>
<proteinExistence type="inferred from homology"/>
<gene>
    <name evidence="10" type="ORF">B0F90DRAFT_1636071</name>
</gene>
<protein>
    <submittedName>
        <fullName evidence="10">Peptidase S8/S53 domain-containing protein</fullName>
    </submittedName>
</protein>
<dbReference type="SUPFAM" id="SSF54897">
    <property type="entry name" value="Protease propeptides/inhibitors"/>
    <property type="match status" value="1"/>
</dbReference>
<evidence type="ECO:0000256" key="7">
    <source>
        <dbReference type="SAM" id="SignalP"/>
    </source>
</evidence>
<dbReference type="InterPro" id="IPR022398">
    <property type="entry name" value="Peptidase_S8_His-AS"/>
</dbReference>
<keyword evidence="3 5" id="KW-0378">Hydrolase</keyword>
<evidence type="ECO:0000259" key="8">
    <source>
        <dbReference type="Pfam" id="PF00082"/>
    </source>
</evidence>
<name>A0AAD4LZT3_9AGAM</name>
<dbReference type="PROSITE" id="PS00138">
    <property type="entry name" value="SUBTILASE_SER"/>
    <property type="match status" value="1"/>
</dbReference>
<reference evidence="10" key="1">
    <citation type="journal article" date="2022" name="New Phytol.">
        <title>Evolutionary transition to the ectomycorrhizal habit in the genomes of a hyperdiverse lineage of mushroom-forming fungi.</title>
        <authorList>
            <person name="Looney B."/>
            <person name="Miyauchi S."/>
            <person name="Morin E."/>
            <person name="Drula E."/>
            <person name="Courty P.E."/>
            <person name="Kohler A."/>
            <person name="Kuo A."/>
            <person name="LaButti K."/>
            <person name="Pangilinan J."/>
            <person name="Lipzen A."/>
            <person name="Riley R."/>
            <person name="Andreopoulos W."/>
            <person name="He G."/>
            <person name="Johnson J."/>
            <person name="Nolan M."/>
            <person name="Tritt A."/>
            <person name="Barry K.W."/>
            <person name="Grigoriev I.V."/>
            <person name="Nagy L.G."/>
            <person name="Hibbett D."/>
            <person name="Henrissat B."/>
            <person name="Matheny P.B."/>
            <person name="Labbe J."/>
            <person name="Martin F.M."/>
        </authorList>
    </citation>
    <scope>NUCLEOTIDE SEQUENCE</scope>
    <source>
        <strain evidence="10">BPL690</strain>
    </source>
</reference>
<dbReference type="GO" id="GO:0005615">
    <property type="term" value="C:extracellular space"/>
    <property type="evidence" value="ECO:0007669"/>
    <property type="project" value="TreeGrafter"/>
</dbReference>
<evidence type="ECO:0000259" key="9">
    <source>
        <dbReference type="Pfam" id="PF05922"/>
    </source>
</evidence>
<dbReference type="InterPro" id="IPR023828">
    <property type="entry name" value="Peptidase_S8_Ser-AS"/>
</dbReference>
<evidence type="ECO:0000256" key="3">
    <source>
        <dbReference type="ARBA" id="ARBA00022801"/>
    </source>
</evidence>
<dbReference type="InterPro" id="IPR015500">
    <property type="entry name" value="Peptidase_S8_subtilisin-rel"/>
</dbReference>
<dbReference type="InterPro" id="IPR036852">
    <property type="entry name" value="Peptidase_S8/S53_dom_sf"/>
</dbReference>
<dbReference type="PANTHER" id="PTHR43806:SF11">
    <property type="entry name" value="CEREVISIN-RELATED"/>
    <property type="match status" value="1"/>
</dbReference>
<dbReference type="PANTHER" id="PTHR43806">
    <property type="entry name" value="PEPTIDASE S8"/>
    <property type="match status" value="1"/>
</dbReference>
<dbReference type="InterPro" id="IPR023827">
    <property type="entry name" value="Peptidase_S8_Asp-AS"/>
</dbReference>
<dbReference type="EMBL" id="WTXG01000046">
    <property type="protein sequence ID" value="KAI0296773.1"/>
    <property type="molecule type" value="Genomic_DNA"/>
</dbReference>
<dbReference type="PRINTS" id="PR00723">
    <property type="entry name" value="SUBTILISIN"/>
</dbReference>
<dbReference type="InterPro" id="IPR010259">
    <property type="entry name" value="S8pro/Inhibitor_I9"/>
</dbReference>
<feature type="signal peptide" evidence="7">
    <location>
        <begin position="1"/>
        <end position="19"/>
    </location>
</feature>
<comment type="similarity">
    <text evidence="1 5 6">Belongs to the peptidase S8 family.</text>
</comment>
<dbReference type="GO" id="GO:0006508">
    <property type="term" value="P:proteolysis"/>
    <property type="evidence" value="ECO:0007669"/>
    <property type="project" value="UniProtKB-KW"/>
</dbReference>
<dbReference type="Gene3D" id="3.40.50.200">
    <property type="entry name" value="Peptidase S8/S53 domain"/>
    <property type="match status" value="1"/>
</dbReference>
<dbReference type="InterPro" id="IPR050131">
    <property type="entry name" value="Peptidase_S8_subtilisin-like"/>
</dbReference>
<keyword evidence="4 5" id="KW-0720">Serine protease</keyword>
<keyword evidence="2 5" id="KW-0645">Protease</keyword>
<dbReference type="InterPro" id="IPR037045">
    <property type="entry name" value="S8pro/Inhibitor_I9_sf"/>
</dbReference>
<keyword evidence="7" id="KW-0732">Signal</keyword>
<dbReference type="Proteomes" id="UP001203297">
    <property type="component" value="Unassembled WGS sequence"/>
</dbReference>
<dbReference type="InterPro" id="IPR034193">
    <property type="entry name" value="PCSK9_ProteinaseK-like"/>
</dbReference>
<evidence type="ECO:0000256" key="2">
    <source>
        <dbReference type="ARBA" id="ARBA00022670"/>
    </source>
</evidence>
<evidence type="ECO:0000256" key="1">
    <source>
        <dbReference type="ARBA" id="ARBA00011073"/>
    </source>
</evidence>
<dbReference type="PROSITE" id="PS00137">
    <property type="entry name" value="SUBTILASE_HIS"/>
    <property type="match status" value="1"/>
</dbReference>
<dbReference type="CDD" id="cd04077">
    <property type="entry name" value="Peptidases_S8_PCSK9_ProteinaseK_like"/>
    <property type="match status" value="1"/>
</dbReference>
<feature type="domain" description="Peptidase S8/S53" evidence="8">
    <location>
        <begin position="168"/>
        <end position="401"/>
    </location>
</feature>
<dbReference type="GO" id="GO:0004252">
    <property type="term" value="F:serine-type endopeptidase activity"/>
    <property type="evidence" value="ECO:0007669"/>
    <property type="project" value="UniProtKB-UniRule"/>
</dbReference>
<dbReference type="Gene3D" id="3.30.70.80">
    <property type="entry name" value="Peptidase S8 propeptide/proteinase inhibitor I9"/>
    <property type="match status" value="1"/>
</dbReference>
<feature type="active site" description="Charge relay system" evidence="5">
    <location>
        <position position="177"/>
    </location>
</feature>
<organism evidence="10 11">
    <name type="scientific">Multifurca ochricompacta</name>
    <dbReference type="NCBI Taxonomy" id="376703"/>
    <lineage>
        <taxon>Eukaryota</taxon>
        <taxon>Fungi</taxon>
        <taxon>Dikarya</taxon>
        <taxon>Basidiomycota</taxon>
        <taxon>Agaricomycotina</taxon>
        <taxon>Agaricomycetes</taxon>
        <taxon>Russulales</taxon>
        <taxon>Russulaceae</taxon>
        <taxon>Multifurca</taxon>
    </lineage>
</organism>